<dbReference type="InterPro" id="IPR018647">
    <property type="entry name" value="SLFN_3-like_DNA/RNA_helicase"/>
</dbReference>
<dbReference type="Gene3D" id="3.40.50.300">
    <property type="entry name" value="P-loop containing nucleotide triphosphate hydrolases"/>
    <property type="match status" value="1"/>
</dbReference>
<dbReference type="STRING" id="1294263.JCM21531_3368"/>
<keyword evidence="3" id="KW-1185">Reference proteome</keyword>
<comment type="caution">
    <text evidence="2">The sequence shown here is derived from an EMBL/GenBank/DDBJ whole genome shotgun (WGS) entry which is preliminary data.</text>
</comment>
<sequence length="652" mass="74299">MPRVFYSESIRRFLSQSDEEILGILASNNSFELNDLQRNTWLEEIRILKSAISEFKDGCIIFEYTIPRMGKRIDVIIILRGIIFLLEFKVGSSSYDRSAINQVIDYALDLKNFHSESLKRLLVPILVATKGRDVLLNAGLLKDGIYKPLLCNSNNIKAAIDFIFSKEKEVNFEPLDWINASYAPTPTIIEAAQALYKGHNVAEISRNDASAINLARTSREISKIIEYSKVNRKKSICFITGVPGAGKTLVGLNIANERHNFDKNEHAVFLSGNKPLVNVLQEALARDESKRKGITKAEALAKAKAFIQIIHHFRDDAISTDEAPIEKVAIFDEAQRAWTKEQLEKFMTQKKGKPNFNMSEPEFLIRVMDRHTDWAVIICLIGGGQEINTGEAGLSEWFSSLKQHFPHWMVYLSNKISDSEFIRDSSLPDLLNGLQYKFVPELHLSVSMRSFRSEKVAAFVKAILDVDSINATELLRQIIDNYPIAITRDFNAAKTWVKEKAKGTERFGLIASSGGRRLRPHGIWVQSKINSPANWFLNDMDDVRSSYFLEEAATEFDIQGLELDWTIVCWDADFRFENGTFGYYSFTGVSWKRVNSEEKKIYIKNAYRVLLTRARQGMVIFIPYGSDDDLTRATKYYDETYNYLCSIGVKPI</sequence>
<dbReference type="SUPFAM" id="SSF52540">
    <property type="entry name" value="P-loop containing nucleoside triphosphate hydrolases"/>
    <property type="match status" value="1"/>
</dbReference>
<evidence type="ECO:0000259" key="1">
    <source>
        <dbReference type="Pfam" id="PF09848"/>
    </source>
</evidence>
<evidence type="ECO:0000313" key="2">
    <source>
        <dbReference type="EMBL" id="GAE89805.1"/>
    </source>
</evidence>
<dbReference type="InterPro" id="IPR027417">
    <property type="entry name" value="P-loop_NTPase"/>
</dbReference>
<reference evidence="2" key="1">
    <citation type="journal article" date="2014" name="Genome Announc.">
        <title>Draft Genome Sequence of Clostridium straminisolvens Strain JCM 21531T, Isolated from a Cellulose-Degrading Bacterial Community.</title>
        <authorList>
            <person name="Yuki M."/>
            <person name="Oshima K."/>
            <person name="Suda W."/>
            <person name="Sakamoto M."/>
            <person name="Kitamura K."/>
            <person name="Iida T."/>
            <person name="Hattori M."/>
            <person name="Ohkuma M."/>
        </authorList>
    </citation>
    <scope>NUCLEOTIDE SEQUENCE [LARGE SCALE GENOMIC DNA]</scope>
    <source>
        <strain evidence="2">JCM 21531</strain>
    </source>
</reference>
<evidence type="ECO:0000313" key="3">
    <source>
        <dbReference type="Proteomes" id="UP000019109"/>
    </source>
</evidence>
<organism evidence="2 3">
    <name type="scientific">Acetivibrio straminisolvens JCM 21531</name>
    <dbReference type="NCBI Taxonomy" id="1294263"/>
    <lineage>
        <taxon>Bacteria</taxon>
        <taxon>Bacillati</taxon>
        <taxon>Bacillota</taxon>
        <taxon>Clostridia</taxon>
        <taxon>Eubacteriales</taxon>
        <taxon>Oscillospiraceae</taxon>
        <taxon>Acetivibrio</taxon>
    </lineage>
</organism>
<dbReference type="Pfam" id="PF09848">
    <property type="entry name" value="SLFN-g3_helicase"/>
    <property type="match status" value="1"/>
</dbReference>
<dbReference type="OrthoDB" id="3193269at2"/>
<dbReference type="AlphaFoldDB" id="W4V8T7"/>
<feature type="domain" description="Schlafen group 3-like DNA/RNA helicase" evidence="1">
    <location>
        <begin position="234"/>
        <end position="623"/>
    </location>
</feature>
<dbReference type="RefSeq" id="WP_038290312.1">
    <property type="nucleotide sequence ID" value="NZ_BAVR01000046.1"/>
</dbReference>
<dbReference type="EMBL" id="BAVR01000046">
    <property type="protein sequence ID" value="GAE89805.1"/>
    <property type="molecule type" value="Genomic_DNA"/>
</dbReference>
<gene>
    <name evidence="2" type="ORF">JCM21531_3368</name>
</gene>
<name>W4V8T7_9FIRM</name>
<accession>W4V8T7</accession>
<dbReference type="Proteomes" id="UP000019109">
    <property type="component" value="Unassembled WGS sequence"/>
</dbReference>
<proteinExistence type="predicted"/>
<protein>
    <recommendedName>
        <fullName evidence="1">Schlafen group 3-like DNA/RNA helicase domain-containing protein</fullName>
    </recommendedName>
</protein>